<dbReference type="EMBL" id="JAPQKI010000009">
    <property type="protein sequence ID" value="KAJ5089972.1"/>
    <property type="molecule type" value="Genomic_DNA"/>
</dbReference>
<sequence length="142" mass="15670">MHSDHASTYESRHGVSDDPAAQRPPDNGRTATVSPRAPRAVKRSFRPPNPYREKTGEPTVCELLRTGFSRRGYLPRASRLGTGWPRNQRPARQETSCAWLGNPVGLKKYREMQSGVDDPLGSVAIPPLDQTAPPTNEASLRP</sequence>
<dbReference type="GeneID" id="81360127"/>
<evidence type="ECO:0000256" key="1">
    <source>
        <dbReference type="SAM" id="MobiDB-lite"/>
    </source>
</evidence>
<name>A0A9W9K2R1_9EURO</name>
<feature type="region of interest" description="Disordered" evidence="1">
    <location>
        <begin position="116"/>
        <end position="142"/>
    </location>
</feature>
<dbReference type="Proteomes" id="UP001149074">
    <property type="component" value="Unassembled WGS sequence"/>
</dbReference>
<organism evidence="2 3">
    <name type="scientific">Penicillium argentinense</name>
    <dbReference type="NCBI Taxonomy" id="1131581"/>
    <lineage>
        <taxon>Eukaryota</taxon>
        <taxon>Fungi</taxon>
        <taxon>Dikarya</taxon>
        <taxon>Ascomycota</taxon>
        <taxon>Pezizomycotina</taxon>
        <taxon>Eurotiomycetes</taxon>
        <taxon>Eurotiomycetidae</taxon>
        <taxon>Eurotiales</taxon>
        <taxon>Aspergillaceae</taxon>
        <taxon>Penicillium</taxon>
    </lineage>
</organism>
<evidence type="ECO:0000313" key="2">
    <source>
        <dbReference type="EMBL" id="KAJ5089972.1"/>
    </source>
</evidence>
<keyword evidence="3" id="KW-1185">Reference proteome</keyword>
<feature type="region of interest" description="Disordered" evidence="1">
    <location>
        <begin position="1"/>
        <end position="58"/>
    </location>
</feature>
<feature type="region of interest" description="Disordered" evidence="1">
    <location>
        <begin position="75"/>
        <end position="96"/>
    </location>
</feature>
<comment type="caution">
    <text evidence="2">The sequence shown here is derived from an EMBL/GenBank/DDBJ whole genome shotgun (WGS) entry which is preliminary data.</text>
</comment>
<dbReference type="RefSeq" id="XP_056471954.1">
    <property type="nucleotide sequence ID" value="XM_056621148.1"/>
</dbReference>
<protein>
    <submittedName>
        <fullName evidence="2">Uncharacterized protein</fullName>
    </submittedName>
</protein>
<dbReference type="AlphaFoldDB" id="A0A9W9K2R1"/>
<proteinExistence type="predicted"/>
<evidence type="ECO:0000313" key="3">
    <source>
        <dbReference type="Proteomes" id="UP001149074"/>
    </source>
</evidence>
<reference evidence="2" key="2">
    <citation type="journal article" date="2023" name="IMA Fungus">
        <title>Comparative genomic study of the Penicillium genus elucidates a diverse pangenome and 15 lateral gene transfer events.</title>
        <authorList>
            <person name="Petersen C."/>
            <person name="Sorensen T."/>
            <person name="Nielsen M.R."/>
            <person name="Sondergaard T.E."/>
            <person name="Sorensen J.L."/>
            <person name="Fitzpatrick D.A."/>
            <person name="Frisvad J.C."/>
            <person name="Nielsen K.L."/>
        </authorList>
    </citation>
    <scope>NUCLEOTIDE SEQUENCE</scope>
    <source>
        <strain evidence="2">IBT 30761</strain>
    </source>
</reference>
<accession>A0A9W9K2R1</accession>
<feature type="compositionally biased region" description="Polar residues" evidence="1">
    <location>
        <begin position="132"/>
        <end position="142"/>
    </location>
</feature>
<reference evidence="2" key="1">
    <citation type="submission" date="2022-11" db="EMBL/GenBank/DDBJ databases">
        <authorList>
            <person name="Petersen C."/>
        </authorList>
    </citation>
    <scope>NUCLEOTIDE SEQUENCE</scope>
    <source>
        <strain evidence="2">IBT 30761</strain>
    </source>
</reference>
<feature type="compositionally biased region" description="Basic and acidic residues" evidence="1">
    <location>
        <begin position="1"/>
        <end position="16"/>
    </location>
</feature>
<gene>
    <name evidence="2" type="ORF">N7532_008656</name>
</gene>